<proteinExistence type="predicted"/>
<dbReference type="InterPro" id="IPR029058">
    <property type="entry name" value="AB_hydrolase_fold"/>
</dbReference>
<dbReference type="EMBL" id="CP051180">
    <property type="protein sequence ID" value="QIZ75467.1"/>
    <property type="molecule type" value="Genomic_DNA"/>
</dbReference>
<organism evidence="1 2">
    <name type="scientific">Ferrimonas lipolytica</name>
    <dbReference type="NCBI Taxonomy" id="2724191"/>
    <lineage>
        <taxon>Bacteria</taxon>
        <taxon>Pseudomonadati</taxon>
        <taxon>Pseudomonadota</taxon>
        <taxon>Gammaproteobacteria</taxon>
        <taxon>Alteromonadales</taxon>
        <taxon>Ferrimonadaceae</taxon>
        <taxon>Ferrimonas</taxon>
    </lineage>
</organism>
<dbReference type="AlphaFoldDB" id="A0A6H1U8U4"/>
<dbReference type="PANTHER" id="PTHR37946:SF1">
    <property type="entry name" value="SLL1969 PROTEIN"/>
    <property type="match status" value="1"/>
</dbReference>
<dbReference type="SUPFAM" id="SSF53474">
    <property type="entry name" value="alpha/beta-Hydrolases"/>
    <property type="match status" value="1"/>
</dbReference>
<dbReference type="Proteomes" id="UP000501602">
    <property type="component" value="Chromosome"/>
</dbReference>
<name>A0A6H1U8U4_9GAMM</name>
<evidence type="ECO:0000313" key="2">
    <source>
        <dbReference type="Proteomes" id="UP000501602"/>
    </source>
</evidence>
<sequence length="196" mass="21751">MKTVMMWPLAKKLQQLGWRTKCIGYNTVNIDRDELFARLDAELSADQPCYLIGHSLGGVMLSHYVHQRSLHPKSRVVTLGSPLRSSRMAKRVSEWGMTKILGNSVEHGLIFNALTAWQSPIQLGSLAGNRSVGIGMVTGATSSDSDGTVEIDETELEGMSDHLILHVTHTSMLLTNEVADQCNAFLRNGKFARWER</sequence>
<dbReference type="Gene3D" id="3.40.50.1820">
    <property type="entry name" value="alpha/beta hydrolase"/>
    <property type="match status" value="1"/>
</dbReference>
<dbReference type="PANTHER" id="PTHR37946">
    <property type="entry name" value="SLL1969 PROTEIN"/>
    <property type="match status" value="1"/>
</dbReference>
<keyword evidence="2" id="KW-1185">Reference proteome</keyword>
<dbReference type="KEGG" id="fes:HER31_00225"/>
<protein>
    <submittedName>
        <fullName evidence="1">Triacylglycerol lipase</fullName>
    </submittedName>
</protein>
<reference evidence="1 2" key="1">
    <citation type="submission" date="2020-04" db="EMBL/GenBank/DDBJ databases">
        <title>Ferrimonas sp. S7 isolated from sea water.</title>
        <authorList>
            <person name="Bae S.S."/>
            <person name="Baek K."/>
        </authorList>
    </citation>
    <scope>NUCLEOTIDE SEQUENCE [LARGE SCALE GENOMIC DNA]</scope>
    <source>
        <strain evidence="1 2">S7</strain>
    </source>
</reference>
<accession>A0A6H1U8U4</accession>
<gene>
    <name evidence="1" type="ORF">HER31_00225</name>
</gene>
<evidence type="ECO:0000313" key="1">
    <source>
        <dbReference type="EMBL" id="QIZ75467.1"/>
    </source>
</evidence>